<dbReference type="Pfam" id="PF00400">
    <property type="entry name" value="WD40"/>
    <property type="match status" value="2"/>
</dbReference>
<dbReference type="InterPro" id="IPR056884">
    <property type="entry name" value="NPHP3-like_N"/>
</dbReference>
<gene>
    <name evidence="6" type="ORF">B0I35DRAFT_439689</name>
</gene>
<sequence>MSSMFRRLRAAGRQADASDLTGLTSTEREVRGPSQEPGAFLNTFGLHLIHGEPESSADVIFVHGLGGSPRGTWTYDRKPDAFWPAWMRHEEGLSNFRVFSYGYNAKFKEQDNPLSIVDFSKGLLVRMKTYGHAGVDNIGLRPIIFIAHSMGGLVVKKALIIGKGDHHYAEMLSSVYGIMFLATPHRGAAHARTLNTLFALMGIPTKTYMSELETFSTSVEDINEKFRAICSSWHLISLYETLPTKLVLGLRKMIVDKDSGVLDYPAEISAPADADHNTICKFSSRLDPNYILIVNLLRNLTKDVMQPQRPAGIEVQSPRTDEWPAILRHIFGIHDSVRNTVDSNLPRPTQGSCKWLYNQESFQAWFDAANKSHTILWLTGLPGTGKSFLATQTIHHIQEAALCQSHFFIEAQQENRSVTYCLRTIAFQMAIAYPPLAGRLVQKYHHSPFSVATQKFQSIWETVFEDIILQVDFGSTVYWVIDGLDEADTPALLIRHLLQMQSKTAMKLLLLSRPNRELVNLAASRPDSVLVQPISVQHTFEDIQAYIKSEVAKILPKDETLQQHVISQVASRAEGSFLWTRLALASLWDNWHTKADIEMVLSEVPNDMQGLYEQMMENVKSQSPRLQHMAFRILAWAACSFRPLTGRELALALEPEFEGFFDLGETVVQICGQFVRMDNGSITLIHGTARKFLFTVSTEATAARGFGISHDHLAIVCLQHLSQKHWRQALGQVTEEKSATTNRLESTCQMYPFLEYAMKYWAYHFSLSSIDNPELLAILRVFCSRYMLCWLQAMALSGNLDDVPRASQYLRKWLHRKRNVEFHHQAIPNTASELPGAEETGFLAEWIQDLIRVVTKFGSNLVQSPSSIHRIIPCLCPESSIIYRTYVELENPLIAIKGLSDDGWDDKLARLSVGKEKIASVIRCAGKYFLALISQSGTVIVWYIDTCEELRKICHTEWVTMMEVNRKGNLVATGGRHTTRIWDISTGQQLYLIPRSRQSRLVSMSFAQTDNSLLLCHDDNHIMAHDLDTLSETLVYDQSEQGVFGKCPRVMSPSPDHTKLAIGYSGRPVRIWDLTMSPQPTPKVILRSADKDRLEGGDEVFNYAELVRWHPDGSLVYILYQDAVVLVWDLLDDVEQEFTDTGAREMVLNQDGTYLLTSSNDGSISVWSLPKFNLIYRLRSDDFVRDLAFSPDGQRIYDVRGSGCNVWAPDVLVRSNDLEMNEKMGLIDGSATPEAASEPIYADDRSARTSVTALICDDEDEFYCCGRDDGSVSIHNIKTGARVRKVSSHSSFAFIIALGWSQSRRLLASADHSARVIVKRLRIKEDDKWAVYPLLELHAEEAVSQLLFSPDDKFILVSTGTMDQVWDLKEKKEVRKMTCPTKPAGKWVNHPHETSQIVWLELNQLHVYNWATFECLGTAPFQSPVLHEPNTSTSAPLVTMSASLERERLKAAALSNNRQYLVHEISVNRGLSGLPSIRLDVVPTSELKPQTPNTIKRKSLADLSSRMQHLLGICHNRVVFLDHSNWICTSTIGWEMGSPRNHFFLPGDWVNDGDLPLLIANKHGTILCVRNGMVAIVRYSRGL</sequence>
<dbReference type="Proteomes" id="UP000813444">
    <property type="component" value="Unassembled WGS sequence"/>
</dbReference>
<keyword evidence="7" id="KW-1185">Reference proteome</keyword>
<protein>
    <recommendedName>
        <fullName evidence="8">DUF676 domain-containing protein</fullName>
    </recommendedName>
</protein>
<feature type="domain" description="GPI inositol-deacylase winged helix" evidence="4">
    <location>
        <begin position="622"/>
        <end position="699"/>
    </location>
</feature>
<feature type="domain" description="Nephrocystin 3-like N-terminal" evidence="5">
    <location>
        <begin position="351"/>
        <end position="513"/>
    </location>
</feature>
<dbReference type="SUPFAM" id="SSF82171">
    <property type="entry name" value="DPP6 N-terminal domain-like"/>
    <property type="match status" value="1"/>
</dbReference>
<organism evidence="6 7">
    <name type="scientific">Stachybotrys elegans</name>
    <dbReference type="NCBI Taxonomy" id="80388"/>
    <lineage>
        <taxon>Eukaryota</taxon>
        <taxon>Fungi</taxon>
        <taxon>Dikarya</taxon>
        <taxon>Ascomycota</taxon>
        <taxon>Pezizomycotina</taxon>
        <taxon>Sordariomycetes</taxon>
        <taxon>Hypocreomycetidae</taxon>
        <taxon>Hypocreales</taxon>
        <taxon>Stachybotryaceae</taxon>
        <taxon>Stachybotrys</taxon>
    </lineage>
</organism>
<dbReference type="InterPro" id="IPR054471">
    <property type="entry name" value="GPIID_WHD"/>
</dbReference>
<evidence type="ECO:0000256" key="3">
    <source>
        <dbReference type="SAM" id="MobiDB-lite"/>
    </source>
</evidence>
<dbReference type="Pfam" id="PF22939">
    <property type="entry name" value="WHD_GPIID"/>
    <property type="match status" value="1"/>
</dbReference>
<dbReference type="SUPFAM" id="SSF50978">
    <property type="entry name" value="WD40 repeat-like"/>
    <property type="match status" value="1"/>
</dbReference>
<dbReference type="Gene3D" id="3.40.50.300">
    <property type="entry name" value="P-loop containing nucleotide triphosphate hydrolases"/>
    <property type="match status" value="1"/>
</dbReference>
<keyword evidence="2" id="KW-0853">WD repeat</keyword>
<dbReference type="SMART" id="SM00320">
    <property type="entry name" value="WD40"/>
    <property type="match status" value="8"/>
</dbReference>
<dbReference type="OrthoDB" id="1658288at2759"/>
<evidence type="ECO:0008006" key="8">
    <source>
        <dbReference type="Google" id="ProtNLM"/>
    </source>
</evidence>
<proteinExistence type="predicted"/>
<dbReference type="PANTHER" id="PTHR10039:SF14">
    <property type="entry name" value="NACHT DOMAIN-CONTAINING PROTEIN"/>
    <property type="match status" value="1"/>
</dbReference>
<name>A0A8K0WNR2_9HYPO</name>
<dbReference type="InterPro" id="IPR029058">
    <property type="entry name" value="AB_hydrolase_fold"/>
</dbReference>
<keyword evidence="1" id="KW-0677">Repeat</keyword>
<dbReference type="Pfam" id="PF24883">
    <property type="entry name" value="NPHP3_N"/>
    <property type="match status" value="1"/>
</dbReference>
<evidence type="ECO:0000313" key="7">
    <source>
        <dbReference type="Proteomes" id="UP000813444"/>
    </source>
</evidence>
<comment type="caution">
    <text evidence="6">The sequence shown here is derived from an EMBL/GenBank/DDBJ whole genome shotgun (WGS) entry which is preliminary data.</text>
</comment>
<dbReference type="InterPro" id="IPR027417">
    <property type="entry name" value="P-loop_NTPase"/>
</dbReference>
<evidence type="ECO:0000256" key="1">
    <source>
        <dbReference type="ARBA" id="ARBA00022737"/>
    </source>
</evidence>
<evidence type="ECO:0000259" key="5">
    <source>
        <dbReference type="Pfam" id="PF24883"/>
    </source>
</evidence>
<reference evidence="6" key="1">
    <citation type="journal article" date="2021" name="Nat. Commun.">
        <title>Genetic determinants of endophytism in the Arabidopsis root mycobiome.</title>
        <authorList>
            <person name="Mesny F."/>
            <person name="Miyauchi S."/>
            <person name="Thiergart T."/>
            <person name="Pickel B."/>
            <person name="Atanasova L."/>
            <person name="Karlsson M."/>
            <person name="Huettel B."/>
            <person name="Barry K.W."/>
            <person name="Haridas S."/>
            <person name="Chen C."/>
            <person name="Bauer D."/>
            <person name="Andreopoulos W."/>
            <person name="Pangilinan J."/>
            <person name="LaButti K."/>
            <person name="Riley R."/>
            <person name="Lipzen A."/>
            <person name="Clum A."/>
            <person name="Drula E."/>
            <person name="Henrissat B."/>
            <person name="Kohler A."/>
            <person name="Grigoriev I.V."/>
            <person name="Martin F.M."/>
            <person name="Hacquard S."/>
        </authorList>
    </citation>
    <scope>NUCLEOTIDE SEQUENCE</scope>
    <source>
        <strain evidence="6">MPI-CAGE-CH-0235</strain>
    </source>
</reference>
<dbReference type="InterPro" id="IPR015943">
    <property type="entry name" value="WD40/YVTN_repeat-like_dom_sf"/>
</dbReference>
<evidence type="ECO:0000313" key="6">
    <source>
        <dbReference type="EMBL" id="KAH7310789.1"/>
    </source>
</evidence>
<dbReference type="PANTHER" id="PTHR10039">
    <property type="entry name" value="AMELOGENIN"/>
    <property type="match status" value="1"/>
</dbReference>
<dbReference type="PROSITE" id="PS50082">
    <property type="entry name" value="WD_REPEATS_2"/>
    <property type="match status" value="1"/>
</dbReference>
<accession>A0A8K0WNR2</accession>
<dbReference type="SUPFAM" id="SSF52540">
    <property type="entry name" value="P-loop containing nucleoside triphosphate hydrolases"/>
    <property type="match status" value="1"/>
</dbReference>
<evidence type="ECO:0000259" key="4">
    <source>
        <dbReference type="Pfam" id="PF22939"/>
    </source>
</evidence>
<dbReference type="SUPFAM" id="SSF53474">
    <property type="entry name" value="alpha/beta-Hydrolases"/>
    <property type="match status" value="1"/>
</dbReference>
<feature type="region of interest" description="Disordered" evidence="3">
    <location>
        <begin position="16"/>
        <end position="36"/>
    </location>
</feature>
<feature type="repeat" description="WD" evidence="2">
    <location>
        <begin position="1146"/>
        <end position="1177"/>
    </location>
</feature>
<dbReference type="InterPro" id="IPR036322">
    <property type="entry name" value="WD40_repeat_dom_sf"/>
</dbReference>
<dbReference type="InterPro" id="IPR001680">
    <property type="entry name" value="WD40_rpt"/>
</dbReference>
<evidence type="ECO:0000256" key="2">
    <source>
        <dbReference type="PROSITE-ProRule" id="PRU00221"/>
    </source>
</evidence>
<dbReference type="Gene3D" id="3.40.50.1820">
    <property type="entry name" value="alpha/beta hydrolase"/>
    <property type="match status" value="1"/>
</dbReference>
<dbReference type="Gene3D" id="2.130.10.10">
    <property type="entry name" value="YVTN repeat-like/Quinoprotein amine dehydrogenase"/>
    <property type="match status" value="3"/>
</dbReference>
<dbReference type="EMBL" id="JAGPNK010000012">
    <property type="protein sequence ID" value="KAH7310789.1"/>
    <property type="molecule type" value="Genomic_DNA"/>
</dbReference>